<evidence type="ECO:0000256" key="1">
    <source>
        <dbReference type="SAM" id="SignalP"/>
    </source>
</evidence>
<gene>
    <name evidence="2" type="ORF">IPV69_14945</name>
</gene>
<dbReference type="RefSeq" id="WP_206290492.1">
    <property type="nucleotide sequence ID" value="NZ_CP063458.1"/>
</dbReference>
<dbReference type="EMBL" id="CP063458">
    <property type="protein sequence ID" value="QOV87585.1"/>
    <property type="molecule type" value="Genomic_DNA"/>
</dbReference>
<keyword evidence="3" id="KW-1185">Reference proteome</keyword>
<organism evidence="2 3">
    <name type="scientific">Humisphaera borealis</name>
    <dbReference type="NCBI Taxonomy" id="2807512"/>
    <lineage>
        <taxon>Bacteria</taxon>
        <taxon>Pseudomonadati</taxon>
        <taxon>Planctomycetota</taxon>
        <taxon>Phycisphaerae</taxon>
        <taxon>Tepidisphaerales</taxon>
        <taxon>Tepidisphaeraceae</taxon>
        <taxon>Humisphaera</taxon>
    </lineage>
</organism>
<proteinExistence type="predicted"/>
<sequence>MERHFFIAVLLALATSAAAQSFQGDGLTVELSAAGDTITGHVTRDGARFPLTAKPAAGGRMDGTFTANGSSFEFTATRDGDGLVFRTGTKTYRLKAVAAPAAIPDTLTFGRVEIRDVHMDNRVSHTMYVPQGWSFKGGVHWSEGTIVYPQKTIEVVSPDGYAVRFTPALYLGYSEMDPNFAMQLKQNGLWDPRQHQERSGIPPPTDIGQFMVGFMQRNNPAISDVRLVDQRRDRDGEEAMKKAMGDAAPSGQLHVVNVEYKRNGVAIREEINLQYYASPPVRGPSTLWQYMITTDAIVSGPAEGFAAKKPLLYGIAKSLQTVPNWDLCKNNVLVAIQNARHQANMQQIQQWGEAIRKAGQEYSKMSDAQMKSWKEQQKVDDRLQRDRINRIYDLYTVTDTEGNRIVVPLGYPHLYKTNDGKFIASKQQLSHTQAQGLTPVEAN</sequence>
<protein>
    <submittedName>
        <fullName evidence="2">Uncharacterized protein</fullName>
    </submittedName>
</protein>
<keyword evidence="1" id="KW-0732">Signal</keyword>
<evidence type="ECO:0000313" key="3">
    <source>
        <dbReference type="Proteomes" id="UP000593765"/>
    </source>
</evidence>
<dbReference type="KEGG" id="hbs:IPV69_14945"/>
<dbReference type="AlphaFoldDB" id="A0A7M2WPY4"/>
<dbReference type="Proteomes" id="UP000593765">
    <property type="component" value="Chromosome"/>
</dbReference>
<accession>A0A7M2WPY4</accession>
<reference evidence="2 3" key="1">
    <citation type="submission" date="2020-10" db="EMBL/GenBank/DDBJ databases">
        <title>Wide distribution of Phycisphaera-like planctomycetes from WD2101 soil group in peatlands and genome analysis of the first cultivated representative.</title>
        <authorList>
            <person name="Dedysh S.N."/>
            <person name="Beletsky A.V."/>
            <person name="Ivanova A."/>
            <person name="Kulichevskaya I.S."/>
            <person name="Suzina N.E."/>
            <person name="Philippov D.A."/>
            <person name="Rakitin A.L."/>
            <person name="Mardanov A.V."/>
            <person name="Ravin N.V."/>
        </authorList>
    </citation>
    <scope>NUCLEOTIDE SEQUENCE [LARGE SCALE GENOMIC DNA]</scope>
    <source>
        <strain evidence="2 3">M1803</strain>
    </source>
</reference>
<evidence type="ECO:0000313" key="2">
    <source>
        <dbReference type="EMBL" id="QOV87585.1"/>
    </source>
</evidence>
<feature type="chain" id="PRO_5034219547" evidence="1">
    <location>
        <begin position="20"/>
        <end position="443"/>
    </location>
</feature>
<feature type="signal peptide" evidence="1">
    <location>
        <begin position="1"/>
        <end position="19"/>
    </location>
</feature>
<name>A0A7M2WPY4_9BACT</name>